<organism evidence="18">
    <name type="scientific">Picochlorum atomus</name>
    <name type="common">Green alga</name>
    <name type="synonym">Nannochloris atomus</name>
    <dbReference type="NCBI Taxonomy" id="133490"/>
    <lineage>
        <taxon>Eukaryota</taxon>
        <taxon>Viridiplantae</taxon>
        <taxon>Chlorophyta</taxon>
        <taxon>core chlorophytes</taxon>
        <taxon>Trebouxiophyceae</taxon>
        <taxon>Trebouxiophyceae incertae sedis</taxon>
        <taxon>Picochlorum</taxon>
    </lineage>
</organism>
<keyword evidence="3" id="KW-0675">Receptor</keyword>
<keyword evidence="9" id="KW-0067">ATP-binding</keyword>
<dbReference type="PROSITE" id="PS50109">
    <property type="entry name" value="HIS_KIN"/>
    <property type="match status" value="1"/>
</dbReference>
<feature type="compositionally biased region" description="Polar residues" evidence="13">
    <location>
        <begin position="805"/>
        <end position="815"/>
    </location>
</feature>
<dbReference type="EC" id="2.7.13.3" evidence="2"/>
<dbReference type="PROSITE" id="PS50113">
    <property type="entry name" value="PAC"/>
    <property type="match status" value="1"/>
</dbReference>
<dbReference type="InterPro" id="IPR003661">
    <property type="entry name" value="HisK_dim/P_dom"/>
</dbReference>
<dbReference type="Pfam" id="PF02518">
    <property type="entry name" value="HATPase_c"/>
    <property type="match status" value="1"/>
</dbReference>
<keyword evidence="4 11" id="KW-0597">Phosphoprotein</keyword>
<dbReference type="SUPFAM" id="SSF55874">
    <property type="entry name" value="ATPase domain of HSP90 chaperone/DNA topoisomerase II/histidine kinase"/>
    <property type="match status" value="1"/>
</dbReference>
<feature type="compositionally biased region" description="Basic and acidic residues" evidence="13">
    <location>
        <begin position="795"/>
        <end position="804"/>
    </location>
</feature>
<dbReference type="Gene3D" id="3.30.565.10">
    <property type="entry name" value="Histidine kinase-like ATPase, C-terminal domain"/>
    <property type="match status" value="1"/>
</dbReference>
<reference evidence="18" key="1">
    <citation type="journal article" date="2016" name="Proc. Natl. Acad. Sci. U.S.A.">
        <title>Functional and topological diversity of LOV domain photoreceptors.</title>
        <authorList>
            <person name="Glantz S.T."/>
            <person name="Carpenter E.J."/>
            <person name="Melkonian M."/>
            <person name="Gardner K.H."/>
            <person name="Boyden E.S."/>
            <person name="Wong G.K."/>
            <person name="Chow B.Y."/>
        </authorList>
    </citation>
    <scope>NUCLEOTIDE SEQUENCE</scope>
    <source>
        <strain evidence="18">JQFK_2000590</strain>
    </source>
</reference>
<dbReference type="FunFam" id="3.30.565.10:FF:000010">
    <property type="entry name" value="Sensor histidine kinase RcsC"/>
    <property type="match status" value="1"/>
</dbReference>
<proteinExistence type="evidence at transcript level"/>
<keyword evidence="3" id="KW-0157">Chromophore</keyword>
<evidence type="ECO:0000256" key="8">
    <source>
        <dbReference type="ARBA" id="ARBA00022777"/>
    </source>
</evidence>
<feature type="domain" description="PAC" evidence="17">
    <location>
        <begin position="190"/>
        <end position="244"/>
    </location>
</feature>
<dbReference type="InterPro" id="IPR005467">
    <property type="entry name" value="His_kinase_dom"/>
</dbReference>
<feature type="region of interest" description="Disordered" evidence="13">
    <location>
        <begin position="795"/>
        <end position="834"/>
    </location>
</feature>
<evidence type="ECO:0000256" key="3">
    <source>
        <dbReference type="ARBA" id="ARBA00022543"/>
    </source>
</evidence>
<evidence type="ECO:0000313" key="18">
    <source>
        <dbReference type="EMBL" id="AML77577.1"/>
    </source>
</evidence>
<feature type="modified residue" description="4-aspartylphosphate" evidence="11">
    <location>
        <position position="895"/>
    </location>
</feature>
<evidence type="ECO:0000256" key="12">
    <source>
        <dbReference type="SAM" id="Coils"/>
    </source>
</evidence>
<dbReference type="SMART" id="SM00448">
    <property type="entry name" value="REC"/>
    <property type="match status" value="1"/>
</dbReference>
<dbReference type="PROSITE" id="PS50110">
    <property type="entry name" value="RESPONSE_REGULATORY"/>
    <property type="match status" value="1"/>
</dbReference>
<dbReference type="AlphaFoldDB" id="A0A126WYM9"/>
<feature type="domain" description="Histidine kinase" evidence="14">
    <location>
        <begin position="265"/>
        <end position="500"/>
    </location>
</feature>
<evidence type="ECO:0000259" key="17">
    <source>
        <dbReference type="PROSITE" id="PS50113"/>
    </source>
</evidence>
<dbReference type="InterPro" id="IPR035965">
    <property type="entry name" value="PAS-like_dom_sf"/>
</dbReference>
<dbReference type="FunFam" id="1.10.287.130:FF:000002">
    <property type="entry name" value="Two-component osmosensing histidine kinase"/>
    <property type="match status" value="1"/>
</dbReference>
<dbReference type="PRINTS" id="PR00344">
    <property type="entry name" value="BCTRLSENSOR"/>
</dbReference>
<dbReference type="InterPro" id="IPR036890">
    <property type="entry name" value="HATPase_C_sf"/>
</dbReference>
<keyword evidence="10" id="KW-0902">Two-component regulatory system</keyword>
<keyword evidence="5" id="KW-0716">Sensory transduction</keyword>
<dbReference type="SMART" id="SM00387">
    <property type="entry name" value="HATPase_c"/>
    <property type="match status" value="1"/>
</dbReference>
<dbReference type="SUPFAM" id="SSF55785">
    <property type="entry name" value="PYP-like sensor domain (PAS domain)"/>
    <property type="match status" value="1"/>
</dbReference>
<comment type="catalytic activity">
    <reaction evidence="1">
        <text>ATP + protein L-histidine = ADP + protein N-phospho-L-histidine.</text>
        <dbReference type="EC" id="2.7.13.3"/>
    </reaction>
</comment>
<feature type="compositionally biased region" description="Polar residues" evidence="13">
    <location>
        <begin position="822"/>
        <end position="834"/>
    </location>
</feature>
<feature type="coiled-coil region" evidence="12">
    <location>
        <begin position="21"/>
        <end position="48"/>
    </location>
</feature>
<dbReference type="InterPro" id="IPR000014">
    <property type="entry name" value="PAS"/>
</dbReference>
<dbReference type="Pfam" id="PF13426">
    <property type="entry name" value="PAS_9"/>
    <property type="match status" value="1"/>
</dbReference>
<dbReference type="Pfam" id="PF00072">
    <property type="entry name" value="Response_reg"/>
    <property type="match status" value="1"/>
</dbReference>
<dbReference type="EMBL" id="KU699664">
    <property type="protein sequence ID" value="AML77577.1"/>
    <property type="molecule type" value="mRNA"/>
</dbReference>
<dbReference type="SUPFAM" id="SSF47384">
    <property type="entry name" value="Homodimeric domain of signal transducing histidine kinase"/>
    <property type="match status" value="1"/>
</dbReference>
<evidence type="ECO:0000256" key="4">
    <source>
        <dbReference type="ARBA" id="ARBA00022553"/>
    </source>
</evidence>
<dbReference type="InterPro" id="IPR001610">
    <property type="entry name" value="PAC"/>
</dbReference>
<evidence type="ECO:0000256" key="11">
    <source>
        <dbReference type="PROSITE-ProRule" id="PRU00169"/>
    </source>
</evidence>
<evidence type="ECO:0000259" key="14">
    <source>
        <dbReference type="PROSITE" id="PS50109"/>
    </source>
</evidence>
<dbReference type="InterPro" id="IPR036097">
    <property type="entry name" value="HisK_dim/P_sf"/>
</dbReference>
<evidence type="ECO:0000256" key="5">
    <source>
        <dbReference type="ARBA" id="ARBA00022606"/>
    </source>
</evidence>
<dbReference type="GO" id="GO:0000155">
    <property type="term" value="F:phosphorelay sensor kinase activity"/>
    <property type="evidence" value="ECO:0007669"/>
    <property type="project" value="InterPro"/>
</dbReference>
<feature type="domain" description="Response regulatory" evidence="15">
    <location>
        <begin position="841"/>
        <end position="960"/>
    </location>
</feature>
<evidence type="ECO:0000256" key="6">
    <source>
        <dbReference type="ARBA" id="ARBA00022679"/>
    </source>
</evidence>
<dbReference type="GO" id="GO:0009881">
    <property type="term" value="F:photoreceptor activity"/>
    <property type="evidence" value="ECO:0007669"/>
    <property type="project" value="UniProtKB-KW"/>
</dbReference>
<dbReference type="InterPro" id="IPR003594">
    <property type="entry name" value="HATPase_dom"/>
</dbReference>
<accession>A0A126WYM9</accession>
<dbReference type="SMART" id="SM00086">
    <property type="entry name" value="PAC"/>
    <property type="match status" value="1"/>
</dbReference>
<dbReference type="InterPro" id="IPR000700">
    <property type="entry name" value="PAS-assoc_C"/>
</dbReference>
<keyword evidence="8" id="KW-0418">Kinase</keyword>
<dbReference type="SMART" id="SM00388">
    <property type="entry name" value="HisKA"/>
    <property type="match status" value="1"/>
</dbReference>
<dbReference type="InterPro" id="IPR001789">
    <property type="entry name" value="Sig_transdc_resp-reg_receiver"/>
</dbReference>
<keyword evidence="3" id="KW-0600">Photoreceptor protein</keyword>
<dbReference type="Pfam" id="PF00512">
    <property type="entry name" value="HisKA"/>
    <property type="match status" value="1"/>
</dbReference>
<keyword evidence="6" id="KW-0808">Transferase</keyword>
<evidence type="ECO:0000256" key="10">
    <source>
        <dbReference type="ARBA" id="ARBA00023012"/>
    </source>
</evidence>
<dbReference type="Gene3D" id="3.30.450.20">
    <property type="entry name" value="PAS domain"/>
    <property type="match status" value="1"/>
</dbReference>
<dbReference type="SUPFAM" id="SSF52172">
    <property type="entry name" value="CheY-like"/>
    <property type="match status" value="2"/>
</dbReference>
<keyword evidence="12" id="KW-0175">Coiled coil</keyword>
<evidence type="ECO:0000256" key="9">
    <source>
        <dbReference type="ARBA" id="ARBA00022840"/>
    </source>
</evidence>
<feature type="domain" description="PAS" evidence="16">
    <location>
        <begin position="121"/>
        <end position="189"/>
    </location>
</feature>
<sequence length="960" mass="107403">MEDEVELKPMDGCQGDSTEERLRLTQEVSKLKERVRCLESELEFMINKNINNNRTHETPEYVSQERDLRSRRSVAEGREEFKLAELVLHQRPKSKGVKQTDAEEEMVCIPRATLELLYLKEKAMDAVKEGITIADARLPDMPLIYINEGFSRMTGYPTSFVMNKNCRFLQGESTDPNEVAKLRKAVKSGEACTVQIANYKRSGDPFMNYLSLTPIHDAKGNLTHYVGIQSDITDLVNHKQAELSARHQAAEAAAATEAKSQFLARMSHEIRTPLNGMIAVGQLLAETRLTPQQWDLVNTIRCSGEALLTLVTDILDFSKIEANKMELSKSPFFLESTVEAAVEIAGMHAAQKRLHLSYYIDDNVPGWLIGDAHRLQQILLNILNNAVKFTDSGEILMEIWSQEQGKDIDQIDSTTDSKNLMFEIHFRVRDTGIGIAAADLARLFHSFSQLDATPTRKVGGSGLGLTISQKLCEAMGGKIKASSEGNDQGSTFEWYIVAPKLAGPPPATLQNPLNRSSESIEQGKKVLLVERSDIVRNIMYLSLRKWGCQVHAVASGFEAMKALKLRKPQESSIKPCCPCSVIKQQECHTLHAFEPRILHKISNDRTQEVEGPFDVIIMDMSCSELLYQLMNRRHPDEARRVIFLGWPGETTIKYSRDIMTLGRRSSDLLEAGTIQNEPRSVMKKHNSEPTVEAFNGISLAETKNSPLKTEEGYYENREQFSESQSEDIHDLPQLGYVVVSRPVRQGRLRLGLTEVLELDLTSLSSETTDSRQLTFSRRSSDLNLVEQEVCQQGEVRSDGSDTWKTHSVASSSSLLQAPPRKNYSSNSLKDSNAENSNAEKKLLLAEDNMINMKVALGILKSIGFTNVQVAYNGLEAISLVEDAGGLSSFHAILMDLHMPKMGGIDAVKQLRKMYPEEDTKIIAVTADAFEDTRDQCVANGFTGWLAKPFRIEEFAKVMSD</sequence>
<dbReference type="GO" id="GO:0005524">
    <property type="term" value="F:ATP binding"/>
    <property type="evidence" value="ECO:0007669"/>
    <property type="project" value="UniProtKB-KW"/>
</dbReference>
<evidence type="ECO:0000259" key="16">
    <source>
        <dbReference type="PROSITE" id="PS50112"/>
    </source>
</evidence>
<dbReference type="CDD" id="cd00082">
    <property type="entry name" value="HisKA"/>
    <property type="match status" value="1"/>
</dbReference>
<evidence type="ECO:0000259" key="15">
    <source>
        <dbReference type="PROSITE" id="PS50110"/>
    </source>
</evidence>
<dbReference type="CDD" id="cd16922">
    <property type="entry name" value="HATPase_EvgS-ArcB-TorS-like"/>
    <property type="match status" value="1"/>
</dbReference>
<dbReference type="GO" id="GO:0009637">
    <property type="term" value="P:response to blue light"/>
    <property type="evidence" value="ECO:0007669"/>
    <property type="project" value="UniProtKB-ARBA"/>
</dbReference>
<evidence type="ECO:0000256" key="1">
    <source>
        <dbReference type="ARBA" id="ARBA00000085"/>
    </source>
</evidence>
<evidence type="ECO:0000256" key="13">
    <source>
        <dbReference type="SAM" id="MobiDB-lite"/>
    </source>
</evidence>
<evidence type="ECO:0000256" key="2">
    <source>
        <dbReference type="ARBA" id="ARBA00012438"/>
    </source>
</evidence>
<dbReference type="NCBIfam" id="TIGR00229">
    <property type="entry name" value="sensory_box"/>
    <property type="match status" value="1"/>
</dbReference>
<dbReference type="CDD" id="cd00130">
    <property type="entry name" value="PAS"/>
    <property type="match status" value="1"/>
</dbReference>
<dbReference type="Gene3D" id="1.10.287.130">
    <property type="match status" value="1"/>
</dbReference>
<dbReference type="InterPro" id="IPR004358">
    <property type="entry name" value="Sig_transdc_His_kin-like_C"/>
</dbReference>
<dbReference type="InterPro" id="IPR011006">
    <property type="entry name" value="CheY-like_superfamily"/>
</dbReference>
<dbReference type="Gene3D" id="3.40.50.2300">
    <property type="match status" value="2"/>
</dbReference>
<protein>
    <recommendedName>
        <fullName evidence="2">histidine kinase</fullName>
        <ecNumber evidence="2">2.7.13.3</ecNumber>
    </recommendedName>
</protein>
<dbReference type="PROSITE" id="PS50112">
    <property type="entry name" value="PAS"/>
    <property type="match status" value="1"/>
</dbReference>
<dbReference type="PANTHER" id="PTHR45339:SF1">
    <property type="entry name" value="HYBRID SIGNAL TRANSDUCTION HISTIDINE KINASE J"/>
    <property type="match status" value="1"/>
</dbReference>
<dbReference type="PANTHER" id="PTHR45339">
    <property type="entry name" value="HYBRID SIGNAL TRANSDUCTION HISTIDINE KINASE J"/>
    <property type="match status" value="1"/>
</dbReference>
<name>A0A126WYM9_PICAT</name>
<evidence type="ECO:0000256" key="7">
    <source>
        <dbReference type="ARBA" id="ARBA00022741"/>
    </source>
</evidence>
<dbReference type="CDD" id="cd17546">
    <property type="entry name" value="REC_hyHK_CKI1_RcsC-like"/>
    <property type="match status" value="1"/>
</dbReference>
<keyword evidence="7" id="KW-0547">Nucleotide-binding</keyword>